<feature type="transmembrane region" description="Helical" evidence="2">
    <location>
        <begin position="48"/>
        <end position="70"/>
    </location>
</feature>
<accession>A0ABY4DZE5</accession>
<keyword evidence="4" id="KW-1185">Reference proteome</keyword>
<evidence type="ECO:0000313" key="3">
    <source>
        <dbReference type="EMBL" id="UOO88369.1"/>
    </source>
</evidence>
<protein>
    <recommendedName>
        <fullName evidence="5">DUF4870 domain-containing protein</fullName>
    </recommendedName>
</protein>
<feature type="transmembrane region" description="Helical" evidence="2">
    <location>
        <begin position="90"/>
        <end position="123"/>
    </location>
</feature>
<keyword evidence="2" id="KW-1133">Transmembrane helix</keyword>
<keyword evidence="2" id="KW-0812">Transmembrane</keyword>
<dbReference type="EMBL" id="CP091511">
    <property type="protein sequence ID" value="UOO88369.1"/>
    <property type="molecule type" value="Genomic_DNA"/>
</dbReference>
<sequence length="144" mass="15745">MSESEQNPQSPAPSEETAAVQATAAPTHSPIKPSSGGTDLRQYTMIIYILYMVAILVGITSIVGVIMAYVKRADFAGTEYEDHITYLIRTFWISLIGYVIGAVLSVIGIGLIIIIAVGIWYIYRSIAGFIKFNDNKPINALGWM</sequence>
<name>A0ABY4DZE5_9NEIS</name>
<keyword evidence="2" id="KW-0472">Membrane</keyword>
<organism evidence="3 4">
    <name type="scientific">Vitreoscilla massiliensis</name>
    <dbReference type="NCBI Taxonomy" id="1689272"/>
    <lineage>
        <taxon>Bacteria</taxon>
        <taxon>Pseudomonadati</taxon>
        <taxon>Pseudomonadota</taxon>
        <taxon>Betaproteobacteria</taxon>
        <taxon>Neisseriales</taxon>
        <taxon>Neisseriaceae</taxon>
        <taxon>Vitreoscilla</taxon>
    </lineage>
</organism>
<dbReference type="RefSeq" id="WP_234333119.1">
    <property type="nucleotide sequence ID" value="NZ_CABKVG010000010.1"/>
</dbReference>
<reference evidence="3 4" key="1">
    <citation type="journal article" date="2022" name="Res Sq">
        <title>Evolution of multicellular longitudinally dividing oral cavity symbionts (Neisseriaceae).</title>
        <authorList>
            <person name="Nyongesa S."/>
            <person name="Weber P."/>
            <person name="Bernet E."/>
            <person name="Pullido F."/>
            <person name="Nieckarz M."/>
            <person name="Delaby M."/>
            <person name="Nieves C."/>
            <person name="Viehboeck T."/>
            <person name="Krause N."/>
            <person name="Rivera-Millot A."/>
            <person name="Nakamura A."/>
            <person name="Vischer N."/>
            <person name="VanNieuwenhze M."/>
            <person name="Brun Y."/>
            <person name="Cava F."/>
            <person name="Bulgheresi S."/>
            <person name="Veyrier F."/>
        </authorList>
    </citation>
    <scope>NUCLEOTIDE SEQUENCE [LARGE SCALE GENOMIC DNA]</scope>
    <source>
        <strain evidence="3 4">SN4</strain>
    </source>
</reference>
<evidence type="ECO:0000256" key="2">
    <source>
        <dbReference type="SAM" id="Phobius"/>
    </source>
</evidence>
<dbReference type="Proteomes" id="UP000832011">
    <property type="component" value="Chromosome"/>
</dbReference>
<evidence type="ECO:0000256" key="1">
    <source>
        <dbReference type="SAM" id="MobiDB-lite"/>
    </source>
</evidence>
<evidence type="ECO:0008006" key="5">
    <source>
        <dbReference type="Google" id="ProtNLM"/>
    </source>
</evidence>
<proteinExistence type="predicted"/>
<evidence type="ECO:0000313" key="4">
    <source>
        <dbReference type="Proteomes" id="UP000832011"/>
    </source>
</evidence>
<gene>
    <name evidence="3" type="ORF">LVJ82_12915</name>
</gene>
<feature type="region of interest" description="Disordered" evidence="1">
    <location>
        <begin position="1"/>
        <end position="35"/>
    </location>
</feature>